<gene>
    <name evidence="2" type="ORF">HNR40_004720</name>
</gene>
<evidence type="ECO:0000313" key="3">
    <source>
        <dbReference type="Proteomes" id="UP000568380"/>
    </source>
</evidence>
<dbReference type="CDD" id="cd02440">
    <property type="entry name" value="AdoMet_MTases"/>
    <property type="match status" value="1"/>
</dbReference>
<keyword evidence="2" id="KW-0808">Transferase</keyword>
<dbReference type="Gene3D" id="3.40.50.150">
    <property type="entry name" value="Vaccinia Virus protein VP39"/>
    <property type="match status" value="1"/>
</dbReference>
<dbReference type="PANTHER" id="PTHR43464:SF83">
    <property type="entry name" value="MALONYL-[ACYL-CARRIER PROTEIN] O-METHYLTRANSFERASE"/>
    <property type="match status" value="1"/>
</dbReference>
<evidence type="ECO:0000259" key="1">
    <source>
        <dbReference type="Pfam" id="PF13649"/>
    </source>
</evidence>
<dbReference type="InterPro" id="IPR041698">
    <property type="entry name" value="Methyltransf_25"/>
</dbReference>
<dbReference type="AlphaFoldDB" id="A0A7W8A568"/>
<organism evidence="2 3">
    <name type="scientific">Nonomuraea endophytica</name>
    <dbReference type="NCBI Taxonomy" id="714136"/>
    <lineage>
        <taxon>Bacteria</taxon>
        <taxon>Bacillati</taxon>
        <taxon>Actinomycetota</taxon>
        <taxon>Actinomycetes</taxon>
        <taxon>Streptosporangiales</taxon>
        <taxon>Streptosporangiaceae</taxon>
        <taxon>Nonomuraea</taxon>
    </lineage>
</organism>
<reference evidence="2 3" key="1">
    <citation type="submission" date="2020-08" db="EMBL/GenBank/DDBJ databases">
        <title>Genomic Encyclopedia of Type Strains, Phase IV (KMG-IV): sequencing the most valuable type-strain genomes for metagenomic binning, comparative biology and taxonomic classification.</title>
        <authorList>
            <person name="Goeker M."/>
        </authorList>
    </citation>
    <scope>NUCLEOTIDE SEQUENCE [LARGE SCALE GENOMIC DNA]</scope>
    <source>
        <strain evidence="2 3">DSM 45385</strain>
    </source>
</reference>
<sequence length="201" mass="22425">MDSRHLYNLGYRLARMPWEIGPRAELVELVRSGRLAPGRAVDLGCGTGANAIFLARHGFEVTGLDFASAALAKARKNAARAGAGVRFVEDDLTRLRQDHGDFDVLVDYGTLDDLSAAGRDRYVANVVPLARPGALFLLWCFEWAPRRFERLRPMAPGEVRERFGGHFAVERLTRTTVTGRRRLIPGHAAYLMTRHDEVDLP</sequence>
<dbReference type="GO" id="GO:0032259">
    <property type="term" value="P:methylation"/>
    <property type="evidence" value="ECO:0007669"/>
    <property type="project" value="UniProtKB-KW"/>
</dbReference>
<comment type="caution">
    <text evidence="2">The sequence shown here is derived from an EMBL/GenBank/DDBJ whole genome shotgun (WGS) entry which is preliminary data.</text>
</comment>
<dbReference type="Proteomes" id="UP000568380">
    <property type="component" value="Unassembled WGS sequence"/>
</dbReference>
<dbReference type="SUPFAM" id="SSF53335">
    <property type="entry name" value="S-adenosyl-L-methionine-dependent methyltransferases"/>
    <property type="match status" value="1"/>
</dbReference>
<dbReference type="GO" id="GO:0008168">
    <property type="term" value="F:methyltransferase activity"/>
    <property type="evidence" value="ECO:0007669"/>
    <property type="project" value="UniProtKB-KW"/>
</dbReference>
<dbReference type="InterPro" id="IPR029063">
    <property type="entry name" value="SAM-dependent_MTases_sf"/>
</dbReference>
<dbReference type="Pfam" id="PF13649">
    <property type="entry name" value="Methyltransf_25"/>
    <property type="match status" value="1"/>
</dbReference>
<name>A0A7W8A568_9ACTN</name>
<keyword evidence="2" id="KW-0489">Methyltransferase</keyword>
<dbReference type="EMBL" id="JACHIN010000006">
    <property type="protein sequence ID" value="MBB5079234.1"/>
    <property type="molecule type" value="Genomic_DNA"/>
</dbReference>
<feature type="domain" description="Methyltransferase" evidence="1">
    <location>
        <begin position="41"/>
        <end position="133"/>
    </location>
</feature>
<evidence type="ECO:0000313" key="2">
    <source>
        <dbReference type="EMBL" id="MBB5079234.1"/>
    </source>
</evidence>
<dbReference type="RefSeq" id="WP_184964709.1">
    <property type="nucleotide sequence ID" value="NZ_JACHIN010000006.1"/>
</dbReference>
<keyword evidence="3" id="KW-1185">Reference proteome</keyword>
<accession>A0A7W8A568</accession>
<dbReference type="PANTHER" id="PTHR43464">
    <property type="entry name" value="METHYLTRANSFERASE"/>
    <property type="match status" value="1"/>
</dbReference>
<protein>
    <submittedName>
        <fullName evidence="2">SAM-dependent methyltransferase</fullName>
    </submittedName>
</protein>
<proteinExistence type="predicted"/>